<dbReference type="EMBL" id="JAEKNS010000154">
    <property type="protein sequence ID" value="MBJ7596262.1"/>
    <property type="molecule type" value="Genomic_DNA"/>
</dbReference>
<gene>
    <name evidence="2" type="ORF">JF886_15650</name>
</gene>
<evidence type="ECO:0000313" key="2">
    <source>
        <dbReference type="EMBL" id="MBJ7596262.1"/>
    </source>
</evidence>
<dbReference type="Proteomes" id="UP000606991">
    <property type="component" value="Unassembled WGS sequence"/>
</dbReference>
<dbReference type="RefSeq" id="WP_337314150.1">
    <property type="nucleotide sequence ID" value="NZ_JAEKNS010000154.1"/>
</dbReference>
<dbReference type="PROSITE" id="PS51257">
    <property type="entry name" value="PROKAR_LIPOPROTEIN"/>
    <property type="match status" value="1"/>
</dbReference>
<accession>A0A934JWJ9</accession>
<feature type="compositionally biased region" description="Low complexity" evidence="1">
    <location>
        <begin position="41"/>
        <end position="57"/>
    </location>
</feature>
<dbReference type="InterPro" id="IPR017853">
    <property type="entry name" value="GH"/>
</dbReference>
<organism evidence="2 3">
    <name type="scientific">Candidatus Aeolococcus gillhamiae</name>
    <dbReference type="NCBI Taxonomy" id="3127015"/>
    <lineage>
        <taxon>Bacteria</taxon>
        <taxon>Bacillati</taxon>
        <taxon>Candidatus Dormiibacterota</taxon>
        <taxon>Candidatus Dormibacteria</taxon>
        <taxon>Candidatus Aeolococcales</taxon>
        <taxon>Candidatus Aeolococcaceae</taxon>
        <taxon>Candidatus Aeolococcus</taxon>
    </lineage>
</organism>
<proteinExistence type="predicted"/>
<evidence type="ECO:0000256" key="1">
    <source>
        <dbReference type="SAM" id="MobiDB-lite"/>
    </source>
</evidence>
<protein>
    <submittedName>
        <fullName evidence="2">Uncharacterized protein</fullName>
    </submittedName>
</protein>
<evidence type="ECO:0000313" key="3">
    <source>
        <dbReference type="Proteomes" id="UP000606991"/>
    </source>
</evidence>
<reference evidence="2 3" key="1">
    <citation type="submission" date="2020-10" db="EMBL/GenBank/DDBJ databases">
        <title>Ca. Dormibacterota MAGs.</title>
        <authorList>
            <person name="Montgomery K."/>
        </authorList>
    </citation>
    <scope>NUCLEOTIDE SEQUENCE [LARGE SCALE GENOMIC DNA]</scope>
    <source>
        <strain evidence="2">SC8812_S17_18</strain>
    </source>
</reference>
<dbReference type="AlphaFoldDB" id="A0A934JWJ9"/>
<comment type="caution">
    <text evidence="2">The sequence shown here is derived from an EMBL/GenBank/DDBJ whole genome shotgun (WGS) entry which is preliminary data.</text>
</comment>
<feature type="region of interest" description="Disordered" evidence="1">
    <location>
        <begin position="40"/>
        <end position="59"/>
    </location>
</feature>
<dbReference type="SUPFAM" id="SSF51445">
    <property type="entry name" value="(Trans)glycosidases"/>
    <property type="match status" value="1"/>
</dbReference>
<sequence length="372" mass="39639">MRSAAIQRAVRVAWSTRGLLVVTGLLVALAGCDEQTPVLVTASPSRSSSTPASPQPTLNSNLKPMLHGLIDRDGPPAAALRNVVTNFVVAVNWSDLQPTPGDIVANNAIDQAMTTARRMNAVAGQTPVGIKIRLYTGVYAPAWAKQLGGPPVAVTAGALTGTVGRFWTDAFGAAYADLWKRLAARYDSVPEIREVTVSRCMTFYAETMIRDVEDPSTVQNLLSAGFTINADKSCISQEIQLGTVWHSTRIGVAFNPYQLVVGAGVHASDEDFTEQMMHYCRVTLGPQCVLENNSIRFPLQPGLYQHMYEAMILLGSPISFQTAALTRIGDLTTTLQWAASVGANAVELPKGYNAVPAATLASVVAALPVSKG</sequence>
<name>A0A934JWJ9_9BACT</name>